<evidence type="ECO:0000313" key="8">
    <source>
        <dbReference type="EMBL" id="EHK47693.1"/>
    </source>
</evidence>
<evidence type="ECO:0000256" key="5">
    <source>
        <dbReference type="ARBA" id="ARBA00023242"/>
    </source>
</evidence>
<accession>G9NNQ2</accession>
<dbReference type="SMART" id="SM00066">
    <property type="entry name" value="GAL4"/>
    <property type="match status" value="1"/>
</dbReference>
<evidence type="ECO:0000256" key="6">
    <source>
        <dbReference type="SAM" id="MobiDB-lite"/>
    </source>
</evidence>
<dbReference type="InterPro" id="IPR001138">
    <property type="entry name" value="Zn2Cys6_DnaBD"/>
</dbReference>
<dbReference type="CDD" id="cd12148">
    <property type="entry name" value="fungal_TF_MHR"/>
    <property type="match status" value="1"/>
</dbReference>
<dbReference type="GO" id="GO:0000976">
    <property type="term" value="F:transcription cis-regulatory region binding"/>
    <property type="evidence" value="ECO:0007669"/>
    <property type="project" value="TreeGrafter"/>
</dbReference>
<dbReference type="GO" id="GO:0008270">
    <property type="term" value="F:zinc ion binding"/>
    <property type="evidence" value="ECO:0007669"/>
    <property type="project" value="InterPro"/>
</dbReference>
<dbReference type="Pfam" id="PF00172">
    <property type="entry name" value="Zn_clus"/>
    <property type="match status" value="1"/>
</dbReference>
<proteinExistence type="predicted"/>
<feature type="compositionally biased region" description="Basic and acidic residues" evidence="6">
    <location>
        <begin position="63"/>
        <end position="74"/>
    </location>
</feature>
<dbReference type="GO" id="GO:0005634">
    <property type="term" value="C:nucleus"/>
    <property type="evidence" value="ECO:0007669"/>
    <property type="project" value="UniProtKB-SubCell"/>
</dbReference>
<dbReference type="OrthoDB" id="2985014at2759"/>
<dbReference type="PANTHER" id="PTHR31845:SF21">
    <property type="entry name" value="REGULATORY PROTEIN LEU3"/>
    <property type="match status" value="1"/>
</dbReference>
<keyword evidence="4" id="KW-0804">Transcription</keyword>
<name>G9NNQ2_HYPAI</name>
<comment type="subcellular location">
    <subcellularLocation>
        <location evidence="1">Nucleus</location>
    </subcellularLocation>
</comment>
<dbReference type="InterPro" id="IPR051089">
    <property type="entry name" value="prtT"/>
</dbReference>
<sequence length="565" mass="62183">MPPERVRRRPACRECRLQKVKCNAAPPSSCTRCRRMQLECVIAPTPASRRTKSQLQRELEDFRRRAELDRDEGNGSRSNSPTRQSGDVDGASASAPVSVPFMVADSVSAPLFVPALTPASEGIVAGFFSLYAPFLPIFNNAVINPNQCFAQSPFLSWVIVYIGSRHYAGDPTLLERLAPKINSMAFAALEKRNNPIQTIQGILLLCQWPTPVDTMHRGISLVLAGAALHLAMVVGLHVTGVGQDFARTILDRNRFDRDSRRMLWRQCCTTCYIIGLAEGIMPLGLNDALTLPVQSEADDGGSSCALDSPQETKVYLKLCEIMICATEALKRAHSGSDSKDSSSLLSCISLFDTQLTKAALQVQTTVDSAFRKPEGFISLYAVACNLVNMVCQRSEAEESIPKIAPAFIQKTIVLASCTILKIHRSELAPHLDLEAGEQAYFASIVFAREGSIQNNDLSARGATIFSQLWNSQKIFKGKDGKIDSLSSRISSRLSTSVVFDCLWWWRQEFGGSGNPYENRRQPQRADATTGNNAGALDVQQTAPLTDEPFVDFDWDISLNLNEWPL</sequence>
<dbReference type="HOGENOM" id="CLU_011455_2_1_1"/>
<comment type="caution">
    <text evidence="8">The sequence shown here is derived from an EMBL/GenBank/DDBJ whole genome shotgun (WGS) entry which is preliminary data.</text>
</comment>
<dbReference type="AlphaFoldDB" id="G9NNQ2"/>
<dbReference type="CDD" id="cd00067">
    <property type="entry name" value="GAL4"/>
    <property type="match status" value="1"/>
</dbReference>
<feature type="domain" description="Zn(2)-C6 fungal-type" evidence="7">
    <location>
        <begin position="11"/>
        <end position="42"/>
    </location>
</feature>
<dbReference type="Gene3D" id="4.10.240.10">
    <property type="entry name" value="Zn(2)-C6 fungal-type DNA-binding domain"/>
    <property type="match status" value="1"/>
</dbReference>
<keyword evidence="2" id="KW-0805">Transcription regulation</keyword>
<dbReference type="PANTHER" id="PTHR31845">
    <property type="entry name" value="FINGER DOMAIN PROTEIN, PUTATIVE-RELATED"/>
    <property type="match status" value="1"/>
</dbReference>
<dbReference type="PROSITE" id="PS50048">
    <property type="entry name" value="ZN2_CY6_FUNGAL_2"/>
    <property type="match status" value="1"/>
</dbReference>
<dbReference type="Proteomes" id="UP000005426">
    <property type="component" value="Unassembled WGS sequence"/>
</dbReference>
<evidence type="ECO:0000259" key="7">
    <source>
        <dbReference type="PROSITE" id="PS50048"/>
    </source>
</evidence>
<feature type="compositionally biased region" description="Polar residues" evidence="6">
    <location>
        <begin position="75"/>
        <end position="85"/>
    </location>
</feature>
<evidence type="ECO:0000256" key="1">
    <source>
        <dbReference type="ARBA" id="ARBA00004123"/>
    </source>
</evidence>
<reference evidence="8 9" key="1">
    <citation type="journal article" date="2011" name="Genome Biol.">
        <title>Comparative genome sequence analysis underscores mycoparasitism as the ancestral life style of Trichoderma.</title>
        <authorList>
            <person name="Kubicek C.P."/>
            <person name="Herrera-Estrella A."/>
            <person name="Seidl-Seiboth V."/>
            <person name="Martinez D.A."/>
            <person name="Druzhinina I.S."/>
            <person name="Thon M."/>
            <person name="Zeilinger S."/>
            <person name="Casas-Flores S."/>
            <person name="Horwitz B.A."/>
            <person name="Mukherjee P.K."/>
            <person name="Mukherjee M."/>
            <person name="Kredics L."/>
            <person name="Alcaraz L.D."/>
            <person name="Aerts A."/>
            <person name="Antal Z."/>
            <person name="Atanasova L."/>
            <person name="Cervantes-Badillo M.G."/>
            <person name="Challacombe J."/>
            <person name="Chertkov O."/>
            <person name="McCluskey K."/>
            <person name="Coulpier F."/>
            <person name="Deshpande N."/>
            <person name="von Doehren H."/>
            <person name="Ebbole D.J."/>
            <person name="Esquivel-Naranjo E.U."/>
            <person name="Fekete E."/>
            <person name="Flipphi M."/>
            <person name="Glaser F."/>
            <person name="Gomez-Rodriguez E.Y."/>
            <person name="Gruber S."/>
            <person name="Han C."/>
            <person name="Henrissat B."/>
            <person name="Hermosa R."/>
            <person name="Hernandez-Onate M."/>
            <person name="Karaffa L."/>
            <person name="Kosti I."/>
            <person name="Le Crom S."/>
            <person name="Lindquist E."/>
            <person name="Lucas S."/>
            <person name="Luebeck M."/>
            <person name="Luebeck P.S."/>
            <person name="Margeot A."/>
            <person name="Metz B."/>
            <person name="Misra M."/>
            <person name="Nevalainen H."/>
            <person name="Omann M."/>
            <person name="Packer N."/>
            <person name="Perrone G."/>
            <person name="Uresti-Rivera E.E."/>
            <person name="Salamov A."/>
            <person name="Schmoll M."/>
            <person name="Seiboth B."/>
            <person name="Shapiro H."/>
            <person name="Sukno S."/>
            <person name="Tamayo-Ramos J.A."/>
            <person name="Tisch D."/>
            <person name="Wiest A."/>
            <person name="Wilkinson H.H."/>
            <person name="Zhang M."/>
            <person name="Coutinho P.M."/>
            <person name="Kenerley C.M."/>
            <person name="Monte E."/>
            <person name="Baker S.E."/>
            <person name="Grigoriev I.V."/>
        </authorList>
    </citation>
    <scope>NUCLEOTIDE SEQUENCE [LARGE SCALE GENOMIC DNA]</scope>
    <source>
        <strain evidence="9">ATCC 20476 / IMI 206040</strain>
    </source>
</reference>
<evidence type="ECO:0000313" key="9">
    <source>
        <dbReference type="Proteomes" id="UP000005426"/>
    </source>
</evidence>
<dbReference type="eggNOG" id="ENOG502QPVP">
    <property type="taxonomic scope" value="Eukaryota"/>
</dbReference>
<dbReference type="EMBL" id="ABDG02000020">
    <property type="protein sequence ID" value="EHK47693.1"/>
    <property type="molecule type" value="Genomic_DNA"/>
</dbReference>
<keyword evidence="9" id="KW-1185">Reference proteome</keyword>
<keyword evidence="5" id="KW-0539">Nucleus</keyword>
<protein>
    <recommendedName>
        <fullName evidence="7">Zn(2)-C6 fungal-type domain-containing protein</fullName>
    </recommendedName>
</protein>
<organism evidence="8 9">
    <name type="scientific">Hypocrea atroviridis (strain ATCC 20476 / IMI 206040)</name>
    <name type="common">Trichoderma atroviride</name>
    <dbReference type="NCBI Taxonomy" id="452589"/>
    <lineage>
        <taxon>Eukaryota</taxon>
        <taxon>Fungi</taxon>
        <taxon>Dikarya</taxon>
        <taxon>Ascomycota</taxon>
        <taxon>Pezizomycotina</taxon>
        <taxon>Sordariomycetes</taxon>
        <taxon>Hypocreomycetidae</taxon>
        <taxon>Hypocreales</taxon>
        <taxon>Hypocreaceae</taxon>
        <taxon>Trichoderma</taxon>
    </lineage>
</organism>
<dbReference type="InterPro" id="IPR036864">
    <property type="entry name" value="Zn2-C6_fun-type_DNA-bd_sf"/>
</dbReference>
<evidence type="ECO:0000256" key="3">
    <source>
        <dbReference type="ARBA" id="ARBA00023125"/>
    </source>
</evidence>
<keyword evidence="3" id="KW-0238">DNA-binding</keyword>
<dbReference type="PROSITE" id="PS00463">
    <property type="entry name" value="ZN2_CY6_FUNGAL_1"/>
    <property type="match status" value="1"/>
</dbReference>
<dbReference type="SUPFAM" id="SSF57701">
    <property type="entry name" value="Zn2/Cys6 DNA-binding domain"/>
    <property type="match status" value="1"/>
</dbReference>
<dbReference type="OMA" id="IRCDVEQ"/>
<gene>
    <name evidence="8" type="ORF">TRIATDRAFT_81058</name>
</gene>
<feature type="region of interest" description="Disordered" evidence="6">
    <location>
        <begin position="63"/>
        <end position="91"/>
    </location>
</feature>
<dbReference type="GO" id="GO:0000981">
    <property type="term" value="F:DNA-binding transcription factor activity, RNA polymerase II-specific"/>
    <property type="evidence" value="ECO:0007669"/>
    <property type="project" value="InterPro"/>
</dbReference>
<evidence type="ECO:0000256" key="4">
    <source>
        <dbReference type="ARBA" id="ARBA00023163"/>
    </source>
</evidence>
<evidence type="ECO:0000256" key="2">
    <source>
        <dbReference type="ARBA" id="ARBA00023015"/>
    </source>
</evidence>